<feature type="binding site" evidence="7">
    <location>
        <position position="99"/>
    </location>
    <ligand>
        <name>Fe cation</name>
        <dbReference type="ChEBI" id="CHEBI:24875"/>
    </ligand>
</feature>
<feature type="binding site" evidence="7">
    <location>
        <position position="97"/>
    </location>
    <ligand>
        <name>Fe cation</name>
        <dbReference type="ChEBI" id="CHEBI:24875"/>
    </ligand>
</feature>
<evidence type="ECO:0000313" key="10">
    <source>
        <dbReference type="Proteomes" id="UP000311008"/>
    </source>
</evidence>
<protein>
    <submittedName>
        <fullName evidence="9">Fe2+-dependent dioxygenase</fullName>
    </submittedName>
</protein>
<feature type="binding site" evidence="7">
    <location>
        <position position="160"/>
    </location>
    <ligand>
        <name>Fe cation</name>
        <dbReference type="ChEBI" id="CHEBI:24875"/>
    </ligand>
</feature>
<dbReference type="Pfam" id="PF18331">
    <property type="entry name" value="PKHD_C"/>
    <property type="match status" value="1"/>
</dbReference>
<keyword evidence="2 7" id="KW-0479">Metal-binding</keyword>
<dbReference type="GO" id="GO:0005506">
    <property type="term" value="F:iron ion binding"/>
    <property type="evidence" value="ECO:0007669"/>
    <property type="project" value="UniProtKB-UniRule"/>
</dbReference>
<evidence type="ECO:0000259" key="8">
    <source>
        <dbReference type="PROSITE" id="PS51471"/>
    </source>
</evidence>
<evidence type="ECO:0000256" key="7">
    <source>
        <dbReference type="HAMAP-Rule" id="MF_00657"/>
    </source>
</evidence>
<dbReference type="HAMAP" id="MF_00657">
    <property type="entry name" value="Hydroxyl_YbiX"/>
    <property type="match status" value="1"/>
</dbReference>
<comment type="cofactor">
    <cofactor evidence="1 7">
        <name>L-ascorbate</name>
        <dbReference type="ChEBI" id="CHEBI:38290"/>
    </cofactor>
</comment>
<dbReference type="GO" id="GO:0006974">
    <property type="term" value="P:DNA damage response"/>
    <property type="evidence" value="ECO:0007669"/>
    <property type="project" value="TreeGrafter"/>
</dbReference>
<evidence type="ECO:0000256" key="4">
    <source>
        <dbReference type="ARBA" id="ARBA00022964"/>
    </source>
</evidence>
<dbReference type="Gene3D" id="4.10.860.20">
    <property type="entry name" value="Rabenosyn, Rab binding domain"/>
    <property type="match status" value="1"/>
</dbReference>
<dbReference type="SMART" id="SM00702">
    <property type="entry name" value="P4Hc"/>
    <property type="match status" value="1"/>
</dbReference>
<dbReference type="GO" id="GO:0031418">
    <property type="term" value="F:L-ascorbic acid binding"/>
    <property type="evidence" value="ECO:0007669"/>
    <property type="project" value="UniProtKB-KW"/>
</dbReference>
<keyword evidence="6 7" id="KW-0408">Iron</keyword>
<dbReference type="PANTHER" id="PTHR41536:SF1">
    <property type="entry name" value="PKHD-TYPE HYDROXYLASE YBIX"/>
    <property type="match status" value="1"/>
</dbReference>
<dbReference type="AlphaFoldDB" id="A0A5B8CUZ1"/>
<dbReference type="NCBIfam" id="NF003974">
    <property type="entry name" value="PRK05467.1-3"/>
    <property type="match status" value="1"/>
</dbReference>
<dbReference type="InterPro" id="IPR023550">
    <property type="entry name" value="PKHD_hydroxylase"/>
</dbReference>
<comment type="cofactor">
    <cofactor evidence="7">
        <name>Fe(2+)</name>
        <dbReference type="ChEBI" id="CHEBI:29033"/>
    </cofactor>
    <text evidence="7">Binds 1 Fe(2+) ion per subunit.</text>
</comment>
<accession>A0A5B8CUZ1</accession>
<feature type="domain" description="Fe2OG dioxygenase" evidence="8">
    <location>
        <begin position="78"/>
        <end position="179"/>
    </location>
</feature>
<dbReference type="GO" id="GO:0006879">
    <property type="term" value="P:intracellular iron ion homeostasis"/>
    <property type="evidence" value="ECO:0007669"/>
    <property type="project" value="TreeGrafter"/>
</dbReference>
<dbReference type="Pfam" id="PF13640">
    <property type="entry name" value="2OG-FeII_Oxy_3"/>
    <property type="match status" value="1"/>
</dbReference>
<dbReference type="EMBL" id="CP040946">
    <property type="protein sequence ID" value="QDC44886.1"/>
    <property type="molecule type" value="Genomic_DNA"/>
</dbReference>
<keyword evidence="3 7" id="KW-0847">Vitamin C</keyword>
<proteinExistence type="inferred from homology"/>
<dbReference type="InterPro" id="IPR006620">
    <property type="entry name" value="Pro_4_hyd_alph"/>
</dbReference>
<evidence type="ECO:0000313" key="9">
    <source>
        <dbReference type="EMBL" id="QDC44886.1"/>
    </source>
</evidence>
<keyword evidence="5 7" id="KW-0560">Oxidoreductase</keyword>
<keyword evidence="4 7" id="KW-0223">Dioxygenase</keyword>
<dbReference type="InterPro" id="IPR005123">
    <property type="entry name" value="Oxoglu/Fe-dep_dioxygenase_dom"/>
</dbReference>
<dbReference type="GO" id="GO:0016706">
    <property type="term" value="F:2-oxoglutarate-dependent dioxygenase activity"/>
    <property type="evidence" value="ECO:0007669"/>
    <property type="project" value="UniProtKB-UniRule"/>
</dbReference>
<sequence>MLLTLPDVLLENELTTIRGLLKQAQWVDGRHTAGIQAAQVKNNQQLAEQDPLLANIRGIVLQALHRDPLFFSAVLPDKILPPFVNRYSGDTNHYGFHVDNAMRSMPDGSARVRADVSATLFLNDPDDYEGGELVVQDVFGDQRVKLKAGAIVIYPSSSVHAVTPVTRGERLASFMFIQSMVRDAAHRRMLFEMDMALVRLRQQHGETPEVVQLTGIYHNLLRQWAL</sequence>
<evidence type="ECO:0000256" key="5">
    <source>
        <dbReference type="ARBA" id="ARBA00023002"/>
    </source>
</evidence>
<dbReference type="InterPro" id="IPR041097">
    <property type="entry name" value="PKHD_C"/>
</dbReference>
<reference evidence="10" key="1">
    <citation type="journal article" date="2019" name="ISME J.">
        <title>Evolution in action: habitat transition from sediment to the pelagial leads to genome streamlining in Methylophilaceae.</title>
        <authorList>
            <person name="Salcher M."/>
            <person name="Schaefle D."/>
            <person name="Kaspar M."/>
            <person name="Neuenschwander S.M."/>
            <person name="Ghai R."/>
        </authorList>
    </citation>
    <scope>NUCLEOTIDE SEQUENCE [LARGE SCALE GENOMIC DNA]</scope>
    <source>
        <strain evidence="10">MMS-M-51</strain>
    </source>
</reference>
<dbReference type="PANTHER" id="PTHR41536">
    <property type="entry name" value="PKHD-TYPE HYDROXYLASE YBIX"/>
    <property type="match status" value="1"/>
</dbReference>
<dbReference type="OrthoDB" id="9812472at2"/>
<feature type="binding site" evidence="7">
    <location>
        <position position="170"/>
    </location>
    <ligand>
        <name>2-oxoglutarate</name>
        <dbReference type="ChEBI" id="CHEBI:16810"/>
    </ligand>
</feature>
<dbReference type="RefSeq" id="WP_140004215.1">
    <property type="nucleotide sequence ID" value="NZ_CP040946.1"/>
</dbReference>
<name>A0A5B8CUZ1_9PROT</name>
<organism evidence="9 10">
    <name type="scientific">Methylophilus medardicus</name>
    <dbReference type="NCBI Taxonomy" id="2588534"/>
    <lineage>
        <taxon>Bacteria</taxon>
        <taxon>Pseudomonadati</taxon>
        <taxon>Pseudomonadota</taxon>
        <taxon>Betaproteobacteria</taxon>
        <taxon>Nitrosomonadales</taxon>
        <taxon>Methylophilaceae</taxon>
        <taxon>Methylophilus</taxon>
    </lineage>
</organism>
<evidence type="ECO:0000256" key="2">
    <source>
        <dbReference type="ARBA" id="ARBA00022723"/>
    </source>
</evidence>
<dbReference type="NCBIfam" id="NF003975">
    <property type="entry name" value="PRK05467.1-4"/>
    <property type="match status" value="1"/>
</dbReference>
<dbReference type="Proteomes" id="UP000311008">
    <property type="component" value="Chromosome"/>
</dbReference>
<dbReference type="PROSITE" id="PS51471">
    <property type="entry name" value="FE2OG_OXY"/>
    <property type="match status" value="1"/>
</dbReference>
<evidence type="ECO:0000256" key="1">
    <source>
        <dbReference type="ARBA" id="ARBA00001961"/>
    </source>
</evidence>
<dbReference type="Gene3D" id="2.60.120.620">
    <property type="entry name" value="q2cbj1_9rhob like domain"/>
    <property type="match status" value="1"/>
</dbReference>
<evidence type="ECO:0000256" key="3">
    <source>
        <dbReference type="ARBA" id="ARBA00022896"/>
    </source>
</evidence>
<gene>
    <name evidence="9" type="ORF">FIU01_10390</name>
</gene>
<evidence type="ECO:0000256" key="6">
    <source>
        <dbReference type="ARBA" id="ARBA00023004"/>
    </source>
</evidence>
<dbReference type="KEGG" id="mmec:FIU01_10390"/>
<dbReference type="InterPro" id="IPR044862">
    <property type="entry name" value="Pro_4_hyd_alph_FE2OG_OXY"/>
</dbReference>
<keyword evidence="10" id="KW-1185">Reference proteome</keyword>